<protein>
    <submittedName>
        <fullName evidence="3">Maleylpyruvate isomerase family mycothiol-dependent enzyme</fullName>
    </submittedName>
</protein>
<dbReference type="Proteomes" id="UP000282515">
    <property type="component" value="Unassembled WGS sequence"/>
</dbReference>
<feature type="domain" description="MDMPI C-terminal" evidence="1">
    <location>
        <begin position="141"/>
        <end position="232"/>
    </location>
</feature>
<comment type="caution">
    <text evidence="3">The sequence shown here is derived from an EMBL/GenBank/DDBJ whole genome shotgun (WGS) entry which is preliminary data.</text>
</comment>
<dbReference type="InterPro" id="IPR024344">
    <property type="entry name" value="MDMPI_metal-binding"/>
</dbReference>
<dbReference type="Pfam" id="PF07398">
    <property type="entry name" value="MDMPI_C"/>
    <property type="match status" value="1"/>
</dbReference>
<gene>
    <name evidence="3" type="ORF">D9V41_05060</name>
</gene>
<keyword evidence="3" id="KW-0670">Pyruvate</keyword>
<evidence type="ECO:0000313" key="3">
    <source>
        <dbReference type="EMBL" id="RLV56448.1"/>
    </source>
</evidence>
<dbReference type="AlphaFoldDB" id="A0A3L8PPS6"/>
<dbReference type="Pfam" id="PF11716">
    <property type="entry name" value="MDMPI_N"/>
    <property type="match status" value="1"/>
</dbReference>
<dbReference type="EMBL" id="RDBF01000003">
    <property type="protein sequence ID" value="RLV56448.1"/>
    <property type="molecule type" value="Genomic_DNA"/>
</dbReference>
<name>A0A3L8PPS6_9ACTN</name>
<reference evidence="3 4" key="1">
    <citation type="submission" date="2018-10" db="EMBL/GenBank/DDBJ databases">
        <title>Aeromicrobium sp. 9W16Y-2 whole genome shotgun sequence.</title>
        <authorList>
            <person name="Li F."/>
        </authorList>
    </citation>
    <scope>NUCLEOTIDE SEQUENCE [LARGE SCALE GENOMIC DNA]</scope>
    <source>
        <strain evidence="3 4">9W16Y-2</strain>
    </source>
</reference>
<evidence type="ECO:0000313" key="4">
    <source>
        <dbReference type="Proteomes" id="UP000282515"/>
    </source>
</evidence>
<dbReference type="SUPFAM" id="SSF109854">
    <property type="entry name" value="DinB/YfiT-like putative metalloenzymes"/>
    <property type="match status" value="1"/>
</dbReference>
<dbReference type="NCBIfam" id="TIGR03083">
    <property type="entry name" value="maleylpyruvate isomerase family mycothiol-dependent enzyme"/>
    <property type="match status" value="1"/>
</dbReference>
<organism evidence="3 4">
    <name type="scientific">Aeromicrobium phragmitis</name>
    <dbReference type="NCBI Taxonomy" id="2478914"/>
    <lineage>
        <taxon>Bacteria</taxon>
        <taxon>Bacillati</taxon>
        <taxon>Actinomycetota</taxon>
        <taxon>Actinomycetes</taxon>
        <taxon>Propionibacteriales</taxon>
        <taxon>Nocardioidaceae</taxon>
        <taxon>Aeromicrobium</taxon>
    </lineage>
</organism>
<accession>A0A3L8PPS6</accession>
<keyword evidence="4" id="KW-1185">Reference proteome</keyword>
<sequence length="243" mass="26285">MMEDPLIALGHAMARFTELTMGAEGDEPVPACADWRVADLVAHLGNVHRWAAATVLSGQRIADEPASRPTEPLEEWYAGIATALLAALQAVDGDEPTPNFAQIDEVAAFWSRRQLHETTIHAVDLAQALGRPEYGWGITDDVAADGVSELLRVFLRRMVARGRPPVVRGPIDLVATDIDRVWTLVPGENPLQPPMIVSSEADAVGVARGTVSELYLALWNRLPSDRLDLTGAAVDFFAGPRVP</sequence>
<dbReference type="PANTHER" id="PTHR40758">
    <property type="entry name" value="CONSERVED PROTEIN"/>
    <property type="match status" value="1"/>
</dbReference>
<dbReference type="GO" id="GO:0046872">
    <property type="term" value="F:metal ion binding"/>
    <property type="evidence" value="ECO:0007669"/>
    <property type="project" value="InterPro"/>
</dbReference>
<dbReference type="InterPro" id="IPR034660">
    <property type="entry name" value="DinB/YfiT-like"/>
</dbReference>
<keyword evidence="3" id="KW-0413">Isomerase</keyword>
<dbReference type="InterPro" id="IPR017517">
    <property type="entry name" value="Maleyloyr_isom"/>
</dbReference>
<evidence type="ECO:0000259" key="2">
    <source>
        <dbReference type="Pfam" id="PF11716"/>
    </source>
</evidence>
<evidence type="ECO:0000259" key="1">
    <source>
        <dbReference type="Pfam" id="PF07398"/>
    </source>
</evidence>
<dbReference type="InterPro" id="IPR010872">
    <property type="entry name" value="MDMPI_C-term_domain"/>
</dbReference>
<proteinExistence type="predicted"/>
<dbReference type="GO" id="GO:0005886">
    <property type="term" value="C:plasma membrane"/>
    <property type="evidence" value="ECO:0007669"/>
    <property type="project" value="TreeGrafter"/>
</dbReference>
<dbReference type="PANTHER" id="PTHR40758:SF1">
    <property type="entry name" value="CONSERVED PROTEIN"/>
    <property type="match status" value="1"/>
</dbReference>
<dbReference type="GO" id="GO:0016853">
    <property type="term" value="F:isomerase activity"/>
    <property type="evidence" value="ECO:0007669"/>
    <property type="project" value="UniProtKB-KW"/>
</dbReference>
<feature type="domain" description="Mycothiol-dependent maleylpyruvate isomerase metal-binding" evidence="2">
    <location>
        <begin position="9"/>
        <end position="126"/>
    </location>
</feature>